<dbReference type="InterPro" id="IPR003593">
    <property type="entry name" value="AAA+_ATPase"/>
</dbReference>
<dbReference type="RefSeq" id="WP_354366005.1">
    <property type="nucleotide sequence ID" value="NZ_JBEPLO010000026.1"/>
</dbReference>
<dbReference type="PROSITE" id="PS50893">
    <property type="entry name" value="ABC_TRANSPORTER_2"/>
    <property type="match status" value="1"/>
</dbReference>
<evidence type="ECO:0000256" key="2">
    <source>
        <dbReference type="ARBA" id="ARBA00022741"/>
    </source>
</evidence>
<dbReference type="PANTHER" id="PTHR42939">
    <property type="entry name" value="ABC TRANSPORTER ATP-BINDING PROTEIN ALBC-RELATED"/>
    <property type="match status" value="1"/>
</dbReference>
<gene>
    <name evidence="5" type="ORF">ABID29_002024</name>
</gene>
<protein>
    <submittedName>
        <fullName evidence="5">ABC-2 type transport system ATP-binding protein</fullName>
    </submittedName>
</protein>
<evidence type="ECO:0000313" key="6">
    <source>
        <dbReference type="Proteomes" id="UP001549122"/>
    </source>
</evidence>
<dbReference type="SUPFAM" id="SSF52540">
    <property type="entry name" value="P-loop containing nucleoside triphosphate hydrolases"/>
    <property type="match status" value="1"/>
</dbReference>
<keyword evidence="1" id="KW-0813">Transport</keyword>
<dbReference type="SMART" id="SM00382">
    <property type="entry name" value="AAA"/>
    <property type="match status" value="1"/>
</dbReference>
<keyword evidence="3 5" id="KW-0067">ATP-binding</keyword>
<dbReference type="Gene3D" id="3.40.50.300">
    <property type="entry name" value="P-loop containing nucleotide triphosphate hydrolases"/>
    <property type="match status" value="1"/>
</dbReference>
<organism evidence="5 6">
    <name type="scientific">Streptococcus rupicaprae</name>
    <dbReference type="NCBI Taxonomy" id="759619"/>
    <lineage>
        <taxon>Bacteria</taxon>
        <taxon>Bacillati</taxon>
        <taxon>Bacillota</taxon>
        <taxon>Bacilli</taxon>
        <taxon>Lactobacillales</taxon>
        <taxon>Streptococcaceae</taxon>
        <taxon>Streptococcus</taxon>
    </lineage>
</organism>
<dbReference type="PANTHER" id="PTHR42939:SF1">
    <property type="entry name" value="ABC TRANSPORTER ATP-BINDING PROTEIN ALBC-RELATED"/>
    <property type="match status" value="1"/>
</dbReference>
<dbReference type="PROSITE" id="PS00211">
    <property type="entry name" value="ABC_TRANSPORTER_1"/>
    <property type="match status" value="1"/>
</dbReference>
<dbReference type="GO" id="GO:0005524">
    <property type="term" value="F:ATP binding"/>
    <property type="evidence" value="ECO:0007669"/>
    <property type="project" value="UniProtKB-KW"/>
</dbReference>
<accession>A0ABV2FK24</accession>
<name>A0ABV2FK24_9STRE</name>
<feature type="domain" description="ABC transporter" evidence="4">
    <location>
        <begin position="3"/>
        <end position="228"/>
    </location>
</feature>
<keyword evidence="6" id="KW-1185">Reference proteome</keyword>
<evidence type="ECO:0000313" key="5">
    <source>
        <dbReference type="EMBL" id="MET3558896.1"/>
    </source>
</evidence>
<reference evidence="5 6" key="1">
    <citation type="submission" date="2024-06" db="EMBL/GenBank/DDBJ databases">
        <title>Genomic Encyclopedia of Type Strains, Phase IV (KMG-IV): sequencing the most valuable type-strain genomes for metagenomic binning, comparative biology and taxonomic classification.</title>
        <authorList>
            <person name="Goeker M."/>
        </authorList>
    </citation>
    <scope>NUCLEOTIDE SEQUENCE [LARGE SCALE GENOMIC DNA]</scope>
    <source>
        <strain evidence="5 6">DSM 28303</strain>
    </source>
</reference>
<dbReference type="InterPro" id="IPR051782">
    <property type="entry name" value="ABC_Transporter_VariousFunc"/>
</dbReference>
<evidence type="ECO:0000259" key="4">
    <source>
        <dbReference type="PROSITE" id="PS50893"/>
    </source>
</evidence>
<dbReference type="InterPro" id="IPR017871">
    <property type="entry name" value="ABC_transporter-like_CS"/>
</dbReference>
<evidence type="ECO:0000256" key="3">
    <source>
        <dbReference type="ARBA" id="ARBA00022840"/>
    </source>
</evidence>
<proteinExistence type="predicted"/>
<comment type="caution">
    <text evidence="5">The sequence shown here is derived from an EMBL/GenBank/DDBJ whole genome shotgun (WGS) entry which is preliminary data.</text>
</comment>
<dbReference type="Pfam" id="PF00005">
    <property type="entry name" value="ABC_tran"/>
    <property type="match status" value="1"/>
</dbReference>
<evidence type="ECO:0000256" key="1">
    <source>
        <dbReference type="ARBA" id="ARBA00022448"/>
    </source>
</evidence>
<dbReference type="InterPro" id="IPR003439">
    <property type="entry name" value="ABC_transporter-like_ATP-bd"/>
</dbReference>
<dbReference type="InterPro" id="IPR027417">
    <property type="entry name" value="P-loop_NTPase"/>
</dbReference>
<keyword evidence="2" id="KW-0547">Nucleotide-binding</keyword>
<dbReference type="Proteomes" id="UP001549122">
    <property type="component" value="Unassembled WGS sequence"/>
</dbReference>
<dbReference type="EMBL" id="JBEPLO010000026">
    <property type="protein sequence ID" value="MET3558896.1"/>
    <property type="molecule type" value="Genomic_DNA"/>
</dbReference>
<sequence>MQLYLTHIGKSFQGTEVLKDCHHSFSSGQIIGLLGRNGAGKTTLFNLINHELEADQGEILLERDEEKRPIQVGDVGMVFAENYLPDFLTGYEFIQFFLDLHGDSSSLTPDEYLDMVSISEEDRHRIIKGYSSGMQSKLSLLTVFIMQPPVILLDEPLTSVDVVIGIELKKLLKTLKEGRVILLSTHILQLAMDLCDQVVLLRDGVLSALDVSTQDPDFESRLLAEFKGDHYAER</sequence>